<evidence type="ECO:0000313" key="3">
    <source>
        <dbReference type="Proteomes" id="UP001151760"/>
    </source>
</evidence>
<feature type="compositionally biased region" description="Basic and acidic residues" evidence="1">
    <location>
        <begin position="479"/>
        <end position="511"/>
    </location>
</feature>
<sequence length="511" mass="56800">MELCTTWLQGNFVSNDFAGIQGVSESSTSSQQDQDNQDCIAMPIWKDASYFDDASPRSVADAQIQDQNGTHDDCSLQNNGTADQQVNTASPDANTGSREVSTAIPEVNTATPEDLMGPIPTSEDTQVEDQEIELGNISPSYEVSSTPHTRIHKDHPIDHVIGDVQSSVQTRRMTTSYSELGFLGAIYEGKTHQDLHTCLFACFLSQEEPKRVSKALSDPAWVEAMQEELLQFKLQKDLLKKRALTIDEVLHHVAELRGNKNIPGYASYMGLTVYQMDVPKVLSVLTEKDRYMIGSLMYRTTSQTSIMFAVCAVQVDYGWSYTDRSQPLEGAVFWENRLDFLAMQETNDTKNGIGPEQMATLDDHDGVTSLPNSEIFKQLALMGYHTDSDKLTFQKGAFSPQWRFLIHCILHCISPKKSAWEQFSSNIATAVICLATNRKKCEVSTAGAKQGTASEKVLIVSTVEVNLSTAGQTVTYTRRSAEKRSRQDKGKAIMIESEPKKKSKKELDKTD</sequence>
<protein>
    <recommendedName>
        <fullName evidence="4">Reverse transcriptase Ty1/copia-type domain-containing protein</fullName>
    </recommendedName>
</protein>
<reference evidence="2" key="2">
    <citation type="submission" date="2022-01" db="EMBL/GenBank/DDBJ databases">
        <authorList>
            <person name="Yamashiro T."/>
            <person name="Shiraishi A."/>
            <person name="Satake H."/>
            <person name="Nakayama K."/>
        </authorList>
    </citation>
    <scope>NUCLEOTIDE SEQUENCE</scope>
</reference>
<dbReference type="Proteomes" id="UP001151760">
    <property type="component" value="Unassembled WGS sequence"/>
</dbReference>
<evidence type="ECO:0000256" key="1">
    <source>
        <dbReference type="SAM" id="MobiDB-lite"/>
    </source>
</evidence>
<feature type="region of interest" description="Disordered" evidence="1">
    <location>
        <begin position="68"/>
        <end position="100"/>
    </location>
</feature>
<organism evidence="2 3">
    <name type="scientific">Tanacetum coccineum</name>
    <dbReference type="NCBI Taxonomy" id="301880"/>
    <lineage>
        <taxon>Eukaryota</taxon>
        <taxon>Viridiplantae</taxon>
        <taxon>Streptophyta</taxon>
        <taxon>Embryophyta</taxon>
        <taxon>Tracheophyta</taxon>
        <taxon>Spermatophyta</taxon>
        <taxon>Magnoliopsida</taxon>
        <taxon>eudicotyledons</taxon>
        <taxon>Gunneridae</taxon>
        <taxon>Pentapetalae</taxon>
        <taxon>asterids</taxon>
        <taxon>campanulids</taxon>
        <taxon>Asterales</taxon>
        <taxon>Asteraceae</taxon>
        <taxon>Asteroideae</taxon>
        <taxon>Anthemideae</taxon>
        <taxon>Anthemidinae</taxon>
        <taxon>Tanacetum</taxon>
    </lineage>
</organism>
<feature type="compositionally biased region" description="Polar residues" evidence="1">
    <location>
        <begin position="75"/>
        <end position="100"/>
    </location>
</feature>
<evidence type="ECO:0000313" key="2">
    <source>
        <dbReference type="EMBL" id="GJT93905.1"/>
    </source>
</evidence>
<evidence type="ECO:0008006" key="4">
    <source>
        <dbReference type="Google" id="ProtNLM"/>
    </source>
</evidence>
<gene>
    <name evidence="2" type="ORF">Tco_1082750</name>
</gene>
<comment type="caution">
    <text evidence="2">The sequence shown here is derived from an EMBL/GenBank/DDBJ whole genome shotgun (WGS) entry which is preliminary data.</text>
</comment>
<keyword evidence="3" id="KW-1185">Reference proteome</keyword>
<proteinExistence type="predicted"/>
<feature type="region of interest" description="Disordered" evidence="1">
    <location>
        <begin position="478"/>
        <end position="511"/>
    </location>
</feature>
<dbReference type="EMBL" id="BQNB010020247">
    <property type="protein sequence ID" value="GJT93905.1"/>
    <property type="molecule type" value="Genomic_DNA"/>
</dbReference>
<name>A0ABQ5I1J3_9ASTR</name>
<reference evidence="2" key="1">
    <citation type="journal article" date="2022" name="Int. J. Mol. Sci.">
        <title>Draft Genome of Tanacetum Coccineum: Genomic Comparison of Closely Related Tanacetum-Family Plants.</title>
        <authorList>
            <person name="Yamashiro T."/>
            <person name="Shiraishi A."/>
            <person name="Nakayama K."/>
            <person name="Satake H."/>
        </authorList>
    </citation>
    <scope>NUCLEOTIDE SEQUENCE</scope>
</reference>
<accession>A0ABQ5I1J3</accession>